<dbReference type="PANTHER" id="PTHR38463">
    <property type="entry name" value="STRESS RESPONSE PROTEIN YSNF"/>
    <property type="match status" value="1"/>
</dbReference>
<dbReference type="OrthoDB" id="3712018at2"/>
<feature type="region of interest" description="Disordered" evidence="1">
    <location>
        <begin position="99"/>
        <end position="129"/>
    </location>
</feature>
<evidence type="ECO:0000313" key="5">
    <source>
        <dbReference type="Proteomes" id="UP000199546"/>
    </source>
</evidence>
<dbReference type="Proteomes" id="UP000199546">
    <property type="component" value="Unassembled WGS sequence"/>
</dbReference>
<evidence type="ECO:0000259" key="2">
    <source>
        <dbReference type="Pfam" id="PF05239"/>
    </source>
</evidence>
<dbReference type="InterPro" id="IPR011033">
    <property type="entry name" value="PRC_barrel-like_sf"/>
</dbReference>
<dbReference type="PANTHER" id="PTHR38463:SF1">
    <property type="entry name" value="STRESS RESPONSE PROTEIN YSNF"/>
    <property type="match status" value="1"/>
</dbReference>
<dbReference type="GO" id="GO:0019684">
    <property type="term" value="P:photosynthesis, light reaction"/>
    <property type="evidence" value="ECO:0007669"/>
    <property type="project" value="InterPro"/>
</dbReference>
<dbReference type="RefSeq" id="WP_093585120.1">
    <property type="nucleotide sequence ID" value="NZ_FPBA01000046.1"/>
</dbReference>
<name>A0A1I7DCF8_9ACTN</name>
<protein>
    <submittedName>
        <fullName evidence="4">Conserved domain-containing protein</fullName>
    </submittedName>
</protein>
<evidence type="ECO:0000259" key="3">
    <source>
        <dbReference type="Pfam" id="PF09557"/>
    </source>
</evidence>
<evidence type="ECO:0000313" key="4">
    <source>
        <dbReference type="EMBL" id="SFU09388.1"/>
    </source>
</evidence>
<accession>A0A1I7DCF8</accession>
<dbReference type="AlphaFoldDB" id="A0A1I7DCF8"/>
<reference evidence="5" key="1">
    <citation type="submission" date="2016-10" db="EMBL/GenBank/DDBJ databases">
        <authorList>
            <person name="Varghese N."/>
            <person name="Submissions S."/>
        </authorList>
    </citation>
    <scope>NUCLEOTIDE SEQUENCE [LARGE SCALE GENOMIC DNA]</scope>
    <source>
        <strain evidence="5">DSM 46136</strain>
    </source>
</reference>
<dbReference type="Gene3D" id="3.90.50.10">
    <property type="entry name" value="Photosynthetic Reaction Center, subunit H, domain 2"/>
    <property type="match status" value="1"/>
</dbReference>
<feature type="region of interest" description="Disordered" evidence="1">
    <location>
        <begin position="248"/>
        <end position="287"/>
    </location>
</feature>
<feature type="domain" description="PRC-barrel" evidence="2">
    <location>
        <begin position="11"/>
        <end position="74"/>
    </location>
</feature>
<dbReference type="Pfam" id="PF05239">
    <property type="entry name" value="PRC"/>
    <property type="match status" value="1"/>
</dbReference>
<sequence>MLSERDLSAAIGSTVQGPDGEKIGTVESFFVDDRTGAPTWVAVSTGLFGTKHSIVPATQATFHDGVLDVPVHKDTVRHAPVMGGDHLGPEEETALRQHYGLTGGTPPTGAPVGGAPAGGPVGGAPLPGAPVGGAPVGGAPVSGASTAGTGTATADTAVADTGTRPVPVPAAGMRTTTEQAAPPPAAEYAAQHAVTDGAMTRSEEQLRVGTEQVATTRVRLVKYVVTEEVQVTVPIRREEIRVEHVPLDAPDVPGESLAPAGGQYQTGTAQAGSVQTGSPQAGGTGTAGLPTEIVLHAERPVVSVEVVPVERVRLTTEVVQGQEQITEQVRREQIVVDQTTSPQVR</sequence>
<keyword evidence="5" id="KW-1185">Reference proteome</keyword>
<dbReference type="InterPro" id="IPR019060">
    <property type="entry name" value="DUF2382"/>
</dbReference>
<proteinExistence type="predicted"/>
<dbReference type="EMBL" id="FPBA01000046">
    <property type="protein sequence ID" value="SFU09388.1"/>
    <property type="molecule type" value="Genomic_DNA"/>
</dbReference>
<dbReference type="Pfam" id="PF09557">
    <property type="entry name" value="DUF2382"/>
    <property type="match status" value="2"/>
</dbReference>
<feature type="domain" description="DUF2382" evidence="3">
    <location>
        <begin position="280"/>
        <end position="336"/>
    </location>
</feature>
<gene>
    <name evidence="4" type="ORF">SAMN05660657_05615</name>
</gene>
<dbReference type="InterPro" id="IPR052967">
    <property type="entry name" value="Stress_Response_Assoc"/>
</dbReference>
<dbReference type="SUPFAM" id="SSF50346">
    <property type="entry name" value="PRC-barrel domain"/>
    <property type="match status" value="1"/>
</dbReference>
<feature type="domain" description="DUF2382" evidence="3">
    <location>
        <begin position="199"/>
        <end position="255"/>
    </location>
</feature>
<dbReference type="InterPro" id="IPR014747">
    <property type="entry name" value="Bac_photo_RC_H_C"/>
</dbReference>
<dbReference type="STRING" id="1296565.SAMN05660657_05615"/>
<dbReference type="InterPro" id="IPR027275">
    <property type="entry name" value="PRC-brl_dom"/>
</dbReference>
<organism evidence="4 5">
    <name type="scientific">Geodermatophilus amargosae</name>
    <dbReference type="NCBI Taxonomy" id="1296565"/>
    <lineage>
        <taxon>Bacteria</taxon>
        <taxon>Bacillati</taxon>
        <taxon>Actinomycetota</taxon>
        <taxon>Actinomycetes</taxon>
        <taxon>Geodermatophilales</taxon>
        <taxon>Geodermatophilaceae</taxon>
        <taxon>Geodermatophilus</taxon>
    </lineage>
</organism>
<feature type="compositionally biased region" description="Low complexity" evidence="1">
    <location>
        <begin position="258"/>
        <end position="272"/>
    </location>
</feature>
<evidence type="ECO:0000256" key="1">
    <source>
        <dbReference type="SAM" id="MobiDB-lite"/>
    </source>
</evidence>
<dbReference type="GO" id="GO:0030077">
    <property type="term" value="C:plasma membrane light-harvesting complex"/>
    <property type="evidence" value="ECO:0007669"/>
    <property type="project" value="InterPro"/>
</dbReference>
<feature type="compositionally biased region" description="Gly residues" evidence="1">
    <location>
        <begin position="111"/>
        <end position="122"/>
    </location>
</feature>